<dbReference type="InterPro" id="IPR050287">
    <property type="entry name" value="MTA/SAH_deaminase"/>
</dbReference>
<evidence type="ECO:0000313" key="3">
    <source>
        <dbReference type="Proteomes" id="UP000316125"/>
    </source>
</evidence>
<dbReference type="AlphaFoldDB" id="A0A4Y5YSU6"/>
<sequence length="465" mass="48848">MNVTLADFTAARDADRPILISGAAIVTMDPNVPDLDTGDVLIVGSRIVALGSDLREDPQHAADARSALVIDARGAIVSPGFVDTHRHAWEAQLRRSIPDVTDLGAYVMSTLAGIAPSYTPEDMRVGTRLAALTALDSGITTMLDFSHNSRSVAHSDAAVNALIDSGIRGVHASMGPHFGDWEKQWPADMGRLVRDFHGAADGLITVRLAALSTDEIAGPTLAFGPELAALARELGVSTSIDAVFGSSSSEAILQWATQGILDPTLTLIHSTGLTSTAWAAMGDAGVTVSLAPTSDAQIGLETAIPAIDEALAVGIRPGLSIDVEVALASDMFTQMRALHAIQRMRATSASYGTDIVLPRITTRDVLDFATLQGARTNGLGEVTGSLTPGKQADLLIVRADDINNMPLNDAVGTLVLGSDPRNIETVLVAGHARKWAGRLVDVDIEALREEVVRSRDDITARVASL</sequence>
<dbReference type="InterPro" id="IPR006680">
    <property type="entry name" value="Amidohydro-rel"/>
</dbReference>
<evidence type="ECO:0000313" key="2">
    <source>
        <dbReference type="EMBL" id="QDE35922.1"/>
    </source>
</evidence>
<dbReference type="SUPFAM" id="SSF51338">
    <property type="entry name" value="Composite domain of metallo-dependent hydrolases"/>
    <property type="match status" value="1"/>
</dbReference>
<dbReference type="RefSeq" id="WP_140038066.1">
    <property type="nucleotide sequence ID" value="NZ_CP041040.1"/>
</dbReference>
<dbReference type="Pfam" id="PF01979">
    <property type="entry name" value="Amidohydro_1"/>
    <property type="match status" value="1"/>
</dbReference>
<dbReference type="GO" id="GO:0016810">
    <property type="term" value="F:hydrolase activity, acting on carbon-nitrogen (but not peptide) bonds"/>
    <property type="evidence" value="ECO:0007669"/>
    <property type="project" value="InterPro"/>
</dbReference>
<dbReference type="SUPFAM" id="SSF51556">
    <property type="entry name" value="Metallo-dependent hydrolases"/>
    <property type="match status" value="1"/>
</dbReference>
<keyword evidence="2" id="KW-0378">Hydrolase</keyword>
<feature type="domain" description="Amidohydrolase-related" evidence="1">
    <location>
        <begin position="76"/>
        <end position="431"/>
    </location>
</feature>
<dbReference type="Proteomes" id="UP000316125">
    <property type="component" value="Chromosome"/>
</dbReference>
<dbReference type="InterPro" id="IPR032466">
    <property type="entry name" value="Metal_Hydrolase"/>
</dbReference>
<protein>
    <submittedName>
        <fullName evidence="2">Amidohydrolase family protein</fullName>
    </submittedName>
</protein>
<dbReference type="OrthoDB" id="3189065at2"/>
<dbReference type="Gene3D" id="2.30.40.10">
    <property type="entry name" value="Urease, subunit C, domain 1"/>
    <property type="match status" value="1"/>
</dbReference>
<dbReference type="EMBL" id="CP041040">
    <property type="protein sequence ID" value="QDE35922.1"/>
    <property type="molecule type" value="Genomic_DNA"/>
</dbReference>
<name>A0A4Y5YSU6_9MICO</name>
<accession>A0A4Y5YSU6</accession>
<dbReference type="PANTHER" id="PTHR43794:SF5">
    <property type="entry name" value="CHLOROHYDROLASE FAMILY PROTEIN"/>
    <property type="match status" value="1"/>
</dbReference>
<proteinExistence type="predicted"/>
<dbReference type="Gene3D" id="3.20.20.140">
    <property type="entry name" value="Metal-dependent hydrolases"/>
    <property type="match status" value="1"/>
</dbReference>
<reference evidence="2 3" key="1">
    <citation type="submission" date="2019-06" db="EMBL/GenBank/DDBJ databases">
        <title>Complete genome of Microbacterium foliorum M2.</title>
        <authorList>
            <person name="Cao G."/>
        </authorList>
    </citation>
    <scope>NUCLEOTIDE SEQUENCE [LARGE SCALE GENOMIC DNA]</scope>
    <source>
        <strain evidence="2 3">M2</strain>
    </source>
</reference>
<dbReference type="PANTHER" id="PTHR43794">
    <property type="entry name" value="AMINOHYDROLASE SSNA-RELATED"/>
    <property type="match status" value="1"/>
</dbReference>
<organism evidence="2 3">
    <name type="scientific">Microbacterium foliorum</name>
    <dbReference type="NCBI Taxonomy" id="104336"/>
    <lineage>
        <taxon>Bacteria</taxon>
        <taxon>Bacillati</taxon>
        <taxon>Actinomycetota</taxon>
        <taxon>Actinomycetes</taxon>
        <taxon>Micrococcales</taxon>
        <taxon>Microbacteriaceae</taxon>
        <taxon>Microbacterium</taxon>
    </lineage>
</organism>
<gene>
    <name evidence="2" type="ORF">FIV50_14660</name>
</gene>
<evidence type="ECO:0000259" key="1">
    <source>
        <dbReference type="Pfam" id="PF01979"/>
    </source>
</evidence>
<dbReference type="InterPro" id="IPR011059">
    <property type="entry name" value="Metal-dep_hydrolase_composite"/>
</dbReference>